<sequence length="107" mass="12331">MSLVWFLAASGYSPAIQSFDVNRLYRHPVMPLAQGAARRAFEFLADLRAIIHRGELLSRRPRPREMRHSSGFYLDSGRPGLARRRDGALWGNNKAFRARLHRAWQLS</sequence>
<protein>
    <submittedName>
        <fullName evidence="1">Uncharacterized protein</fullName>
    </submittedName>
</protein>
<reference evidence="1" key="1">
    <citation type="journal article" date="2016" name="Mol. Biol. Evol.">
        <title>Comparative Genomics of Early-Diverging Mushroom-Forming Fungi Provides Insights into the Origins of Lignocellulose Decay Capabilities.</title>
        <authorList>
            <person name="Nagy L.G."/>
            <person name="Riley R."/>
            <person name="Tritt A."/>
            <person name="Adam C."/>
            <person name="Daum C."/>
            <person name="Floudas D."/>
            <person name="Sun H."/>
            <person name="Yadav J.S."/>
            <person name="Pangilinan J."/>
            <person name="Larsson K.H."/>
            <person name="Matsuura K."/>
            <person name="Barry K."/>
            <person name="Labutti K."/>
            <person name="Kuo R."/>
            <person name="Ohm R.A."/>
            <person name="Bhattacharya S.S."/>
            <person name="Shirouzu T."/>
            <person name="Yoshinaga Y."/>
            <person name="Martin F.M."/>
            <person name="Grigoriev I.V."/>
            <person name="Hibbett D.S."/>
        </authorList>
    </citation>
    <scope>NUCLEOTIDE SEQUENCE [LARGE SCALE GENOMIC DNA]</scope>
    <source>
        <strain evidence="1">CBS 109695</strain>
    </source>
</reference>
<name>A0A166LPN9_9AGAM</name>
<proteinExistence type="predicted"/>
<dbReference type="AlphaFoldDB" id="A0A166LPN9"/>
<organism evidence="1">
    <name type="scientific">Athelia psychrophila</name>
    <dbReference type="NCBI Taxonomy" id="1759441"/>
    <lineage>
        <taxon>Eukaryota</taxon>
        <taxon>Fungi</taxon>
        <taxon>Dikarya</taxon>
        <taxon>Basidiomycota</taxon>
        <taxon>Agaricomycotina</taxon>
        <taxon>Agaricomycetes</taxon>
        <taxon>Agaricomycetidae</taxon>
        <taxon>Atheliales</taxon>
        <taxon>Atheliaceae</taxon>
        <taxon>Athelia</taxon>
    </lineage>
</organism>
<gene>
    <name evidence="1" type="ORF">FIBSPDRAFT_463598</name>
</gene>
<evidence type="ECO:0000313" key="1">
    <source>
        <dbReference type="EMBL" id="KZP23188.1"/>
    </source>
</evidence>
<dbReference type="EMBL" id="KV417534">
    <property type="protein sequence ID" value="KZP23188.1"/>
    <property type="molecule type" value="Genomic_DNA"/>
</dbReference>
<accession>A0A166LPN9</accession>